<feature type="transmembrane region" description="Helical" evidence="1">
    <location>
        <begin position="44"/>
        <end position="65"/>
    </location>
</feature>
<feature type="transmembrane region" description="Helical" evidence="1">
    <location>
        <begin position="152"/>
        <end position="178"/>
    </location>
</feature>
<feature type="transmembrane region" description="Helical" evidence="1">
    <location>
        <begin position="190"/>
        <end position="208"/>
    </location>
</feature>
<dbReference type="HOGENOM" id="CLU_1197770_0_0_9"/>
<keyword evidence="3" id="KW-1185">Reference proteome</keyword>
<keyword evidence="2" id="KW-0614">Plasmid</keyword>
<evidence type="ECO:0000256" key="1">
    <source>
        <dbReference type="SAM" id="Phobius"/>
    </source>
</evidence>
<dbReference type="AlphaFoldDB" id="C9RDH5"/>
<reference evidence="2 3" key="1">
    <citation type="submission" date="2009-10" db="EMBL/GenBank/DDBJ databases">
        <title>Complete sequence of plasmid of Ammonifex degensii KC4.</title>
        <authorList>
            <consortium name="US DOE Joint Genome Institute"/>
            <person name="Kerfeld C."/>
            <person name="Goodner B."/>
            <person name="Huber H."/>
            <person name="Stetter K."/>
            <person name="Lucas S."/>
            <person name="Copeland A."/>
            <person name="Lapidus A."/>
            <person name="Glavina del Rio T."/>
            <person name="Dalin E."/>
            <person name="Tice H."/>
            <person name="Bruce D."/>
            <person name="Goodwin L."/>
            <person name="Pitluck S."/>
            <person name="Saunders E."/>
            <person name="Brettin T."/>
            <person name="Detter J.C."/>
            <person name="Han C."/>
            <person name="Larimer F."/>
            <person name="Land M."/>
            <person name="Hauser L."/>
            <person name="Kyrpides N."/>
            <person name="Ovchinnikova G."/>
            <person name="Richardson P."/>
        </authorList>
    </citation>
    <scope>NUCLEOTIDE SEQUENCE [LARGE SCALE GENOMIC DNA]</scope>
    <source>
        <strain evidence="3">DSM 10501 / KC4</strain>
        <plasmid evidence="2 3">pADEG01</plasmid>
    </source>
</reference>
<evidence type="ECO:0000313" key="2">
    <source>
        <dbReference type="EMBL" id="ACX53246.1"/>
    </source>
</evidence>
<keyword evidence="1" id="KW-0472">Membrane</keyword>
<dbReference type="KEGG" id="adg:Adeg_2169"/>
<gene>
    <name evidence="2" type="ORF">Adeg_2169</name>
</gene>
<sequence length="231" mass="24701">MEGKRISLSPLLLVFLGLLLSAAGGFLAGDFVSHISDVEIRFGWWWKLSGLGFFLASHYVSEFLLPVESLPIKNLAGPPRSRVEFLKHIALAKQVLFVCALMLPGLTISIVVGGVPAVSAVSCLPAMVTVALMACTWGTAVDLNPTFAEKAWGCVLIIGGLGIVFLSGMLILIFTLAIPEVGNFVCETEAGNAILLSLLMGAGFLYFLEVSYRSLRKSLAETNDQQRLGGI</sequence>
<evidence type="ECO:0000313" key="3">
    <source>
        <dbReference type="Proteomes" id="UP000002620"/>
    </source>
</evidence>
<protein>
    <submittedName>
        <fullName evidence="2">Uncharacterized protein</fullName>
    </submittedName>
</protein>
<proteinExistence type="predicted"/>
<accession>C9RDH5</accession>
<dbReference type="Proteomes" id="UP000002620">
    <property type="component" value="Plasmid pADEG01"/>
</dbReference>
<feature type="transmembrane region" description="Helical" evidence="1">
    <location>
        <begin position="90"/>
        <end position="112"/>
    </location>
</feature>
<geneLocation type="plasmid" evidence="2 3">
    <name>pADEG01</name>
</geneLocation>
<keyword evidence="1" id="KW-0812">Transmembrane</keyword>
<dbReference type="EMBL" id="CP001786">
    <property type="protein sequence ID" value="ACX53246.1"/>
    <property type="molecule type" value="Genomic_DNA"/>
</dbReference>
<name>C9RDH5_AMMDK</name>
<feature type="transmembrane region" description="Helical" evidence="1">
    <location>
        <begin position="118"/>
        <end position="140"/>
    </location>
</feature>
<organism evidence="2 3">
    <name type="scientific">Ammonifex degensii (strain DSM 10501 / KC4)</name>
    <dbReference type="NCBI Taxonomy" id="429009"/>
    <lineage>
        <taxon>Bacteria</taxon>
        <taxon>Bacillati</taxon>
        <taxon>Bacillota</taxon>
        <taxon>Clostridia</taxon>
        <taxon>Thermoanaerobacterales</taxon>
        <taxon>Thermoanaerobacteraceae</taxon>
        <taxon>Ammonifex</taxon>
    </lineage>
</organism>
<keyword evidence="1" id="KW-1133">Transmembrane helix</keyword>